<comment type="caution">
    <text evidence="1">The sequence shown here is derived from an EMBL/GenBank/DDBJ whole genome shotgun (WGS) entry which is preliminary data.</text>
</comment>
<evidence type="ECO:0000313" key="1">
    <source>
        <dbReference type="EMBL" id="KAJ8670878.1"/>
    </source>
</evidence>
<reference evidence="1" key="1">
    <citation type="submission" date="2023-04" db="EMBL/GenBank/DDBJ databases">
        <title>A chromosome-level genome assembly of the parasitoid wasp Eretmocerus hayati.</title>
        <authorList>
            <person name="Zhong Y."/>
            <person name="Liu S."/>
            <person name="Liu Y."/>
        </authorList>
    </citation>
    <scope>NUCLEOTIDE SEQUENCE</scope>
    <source>
        <strain evidence="1">ZJU_SS_LIU_2023</strain>
    </source>
</reference>
<gene>
    <name evidence="1" type="ORF">QAD02_002137</name>
</gene>
<dbReference type="Proteomes" id="UP001239111">
    <property type="component" value="Chromosome 3"/>
</dbReference>
<keyword evidence="2" id="KW-1185">Reference proteome</keyword>
<organism evidence="1 2">
    <name type="scientific">Eretmocerus hayati</name>
    <dbReference type="NCBI Taxonomy" id="131215"/>
    <lineage>
        <taxon>Eukaryota</taxon>
        <taxon>Metazoa</taxon>
        <taxon>Ecdysozoa</taxon>
        <taxon>Arthropoda</taxon>
        <taxon>Hexapoda</taxon>
        <taxon>Insecta</taxon>
        <taxon>Pterygota</taxon>
        <taxon>Neoptera</taxon>
        <taxon>Endopterygota</taxon>
        <taxon>Hymenoptera</taxon>
        <taxon>Apocrita</taxon>
        <taxon>Proctotrupomorpha</taxon>
        <taxon>Chalcidoidea</taxon>
        <taxon>Aphelinidae</taxon>
        <taxon>Aphelininae</taxon>
        <taxon>Eretmocerus</taxon>
    </lineage>
</organism>
<sequence length="355" mass="40413">MKSQASSEIVALDTQDAQTSAYPAEDSQGGTESRLLEVDSLGEKNFSMADIRSAMNYDRAEFGENTYEDKNETILINDPAKNDQSNRENPNNSSRLSNVHPISSLLQSQQTLTRINARSHSTLECDLDSITASNFDTNEVSLELERFTTAKEINKINDEMDQGPKAFCDQREHEEQDRSMFRANTRRAFKTATDSGIIRESKQDLKCCDSFIDMSVHGKNPNSCQISDQNNREESVNKWGFKKQVKRSANFDLDESSSNIDESRTSSQTNKRLSTDPRRRHDTPRNVSQRQTAKILMSREDDLGSTSVKRILLLSEPQSFLADDIHTLRHYIYTSHRRGHHAIPDQMFTCVIGWM</sequence>
<accession>A0ACC2NJ86</accession>
<dbReference type="EMBL" id="CM056743">
    <property type="protein sequence ID" value="KAJ8670878.1"/>
    <property type="molecule type" value="Genomic_DNA"/>
</dbReference>
<name>A0ACC2NJ86_9HYME</name>
<evidence type="ECO:0000313" key="2">
    <source>
        <dbReference type="Proteomes" id="UP001239111"/>
    </source>
</evidence>
<protein>
    <submittedName>
        <fullName evidence="1">Uncharacterized protein</fullName>
    </submittedName>
</protein>
<proteinExistence type="predicted"/>